<keyword evidence="3" id="KW-1185">Reference proteome</keyword>
<evidence type="ECO:0000313" key="3">
    <source>
        <dbReference type="Proteomes" id="UP001346149"/>
    </source>
</evidence>
<evidence type="ECO:0000313" key="2">
    <source>
        <dbReference type="EMBL" id="KAK4788152.1"/>
    </source>
</evidence>
<evidence type="ECO:0000256" key="1">
    <source>
        <dbReference type="SAM" id="MobiDB-lite"/>
    </source>
</evidence>
<comment type="caution">
    <text evidence="2">The sequence shown here is derived from an EMBL/GenBank/DDBJ whole genome shotgun (WGS) entry which is preliminary data.</text>
</comment>
<dbReference type="EMBL" id="JAXQNO010000011">
    <property type="protein sequence ID" value="KAK4788152.1"/>
    <property type="molecule type" value="Genomic_DNA"/>
</dbReference>
<accession>A0AAN7LXV5</accession>
<proteinExistence type="predicted"/>
<dbReference type="PANTHER" id="PTHR37708">
    <property type="entry name" value="HOMEOBOX HOX-B3-LIKE PROTEIN"/>
    <property type="match status" value="1"/>
</dbReference>
<name>A0AAN7LXV5_TRANT</name>
<protein>
    <submittedName>
        <fullName evidence="2">Uncharacterized protein</fullName>
    </submittedName>
</protein>
<dbReference type="AlphaFoldDB" id="A0AAN7LXV5"/>
<reference evidence="2 3" key="1">
    <citation type="journal article" date="2023" name="Hortic Res">
        <title>Pangenome of water caltrop reveals structural variations and asymmetric subgenome divergence after allopolyploidization.</title>
        <authorList>
            <person name="Zhang X."/>
            <person name="Chen Y."/>
            <person name="Wang L."/>
            <person name="Yuan Y."/>
            <person name="Fang M."/>
            <person name="Shi L."/>
            <person name="Lu R."/>
            <person name="Comes H.P."/>
            <person name="Ma Y."/>
            <person name="Chen Y."/>
            <person name="Huang G."/>
            <person name="Zhou Y."/>
            <person name="Zheng Z."/>
            <person name="Qiu Y."/>
        </authorList>
    </citation>
    <scope>NUCLEOTIDE SEQUENCE [LARGE SCALE GENOMIC DNA]</scope>
    <source>
        <strain evidence="2">F231</strain>
    </source>
</reference>
<organism evidence="2 3">
    <name type="scientific">Trapa natans</name>
    <name type="common">Water chestnut</name>
    <dbReference type="NCBI Taxonomy" id="22666"/>
    <lineage>
        <taxon>Eukaryota</taxon>
        <taxon>Viridiplantae</taxon>
        <taxon>Streptophyta</taxon>
        <taxon>Embryophyta</taxon>
        <taxon>Tracheophyta</taxon>
        <taxon>Spermatophyta</taxon>
        <taxon>Magnoliopsida</taxon>
        <taxon>eudicotyledons</taxon>
        <taxon>Gunneridae</taxon>
        <taxon>Pentapetalae</taxon>
        <taxon>rosids</taxon>
        <taxon>malvids</taxon>
        <taxon>Myrtales</taxon>
        <taxon>Lythraceae</taxon>
        <taxon>Trapa</taxon>
    </lineage>
</organism>
<feature type="region of interest" description="Disordered" evidence="1">
    <location>
        <begin position="115"/>
        <end position="165"/>
    </location>
</feature>
<sequence>MEEASPPMSCQISQPLLEDALHLHPVYPGLPWSPDSERHCIIVERGDRYRAYSELRESKLRMKHLGFGKQQEQGKEVEDRHFKLTPVRKQVRFQLDSENLRGPSSILAQSVPDFSSTLRKENRKPSNRAFELTPPSKIGARVNSFGANARGSKSASAGEKKRGGLMTRRSCANLDELKGLATAARNAIKVHHPNNFRRQIDLANGLQ</sequence>
<gene>
    <name evidence="2" type="ORF">SAY86_019471</name>
</gene>
<dbReference type="PANTHER" id="PTHR37708:SF2">
    <property type="entry name" value="HOMEOBOX HOX-B3-LIKE PROTEIN"/>
    <property type="match status" value="1"/>
</dbReference>
<dbReference type="Proteomes" id="UP001346149">
    <property type="component" value="Unassembled WGS sequence"/>
</dbReference>